<keyword evidence="2" id="KW-1185">Reference proteome</keyword>
<reference evidence="1" key="1">
    <citation type="submission" date="2020-11" db="EMBL/GenBank/DDBJ databases">
        <title>Azospira restricta DSM 18626 genome sequence.</title>
        <authorList>
            <person name="Moe W.M."/>
        </authorList>
    </citation>
    <scope>NUCLEOTIDE SEQUENCE</scope>
    <source>
        <strain evidence="1">DSM 18626</strain>
    </source>
</reference>
<gene>
    <name evidence="1" type="ORF">IWH25_03015</name>
</gene>
<evidence type="ECO:0000313" key="2">
    <source>
        <dbReference type="Proteomes" id="UP000663444"/>
    </source>
</evidence>
<dbReference type="RefSeq" id="WP_203387882.1">
    <property type="nucleotide sequence ID" value="NZ_CP064781.1"/>
</dbReference>
<name>A0A974SQ13_9RHOO</name>
<dbReference type="KEGG" id="ares:IWH25_03015"/>
<evidence type="ECO:0008006" key="3">
    <source>
        <dbReference type="Google" id="ProtNLM"/>
    </source>
</evidence>
<accession>A0A974SQ13</accession>
<dbReference type="AlphaFoldDB" id="A0A974SQ13"/>
<protein>
    <recommendedName>
        <fullName evidence="3">Molecular chaperone</fullName>
    </recommendedName>
</protein>
<sequence length="541" mass="59383">MNLAGLPPIGEPPRPAALGLDDGLAFLSRLPLANPLQAEAALDAFLDELTARPPAAAVYLNLLEQARIPLCFVEEELAHRYVGKPLPLGDVEQQAFVRVTGIWRKVTRAYAQCAQLDDDVDDPDHPRRVALILHRCLYYLGMLIVEHHRARHELPAGAWLDLHGYYASAEEWGVATLPVADALDPHGRATHCAAAYAATLLLDLAGPYSLSARDYNLIRRWAMHWAPLVGVVGATADEALPAFVVDVMQDAPLKQAADCRLRDNVRKLDTTRLAVTLAQVRRQLAQRIPPGQIGLGEECTGPQCRKLLEQVMRPWTHARAVRRFRRHASSGVARVAGGFATMHYLIGGAEFAQPASTRMYCREEFDELFSFRHMVDPTAKLQIRQTGPAQRPDDWQVVNQSANGFRLTRSVAGDKVAHGQLLAVCPPDGERYFLAQVTWLMHDRGAQLVAGIAALPGAARAIAARPLTGCGGQAVLFSRAFLLPATDTVSDEPSLVLEAGWFQAGRLLEVHDGQASVQVILLQILQEGPDFERVSFRRDEG</sequence>
<evidence type="ECO:0000313" key="1">
    <source>
        <dbReference type="EMBL" id="QRJ64337.1"/>
    </source>
</evidence>
<dbReference type="Proteomes" id="UP000663444">
    <property type="component" value="Chromosome"/>
</dbReference>
<proteinExistence type="predicted"/>
<organism evidence="1 2">
    <name type="scientific">Azospira restricta</name>
    <dbReference type="NCBI Taxonomy" id="404405"/>
    <lineage>
        <taxon>Bacteria</taxon>
        <taxon>Pseudomonadati</taxon>
        <taxon>Pseudomonadota</taxon>
        <taxon>Betaproteobacteria</taxon>
        <taxon>Rhodocyclales</taxon>
        <taxon>Rhodocyclaceae</taxon>
        <taxon>Azospira</taxon>
    </lineage>
</organism>
<dbReference type="EMBL" id="CP064781">
    <property type="protein sequence ID" value="QRJ64337.1"/>
    <property type="molecule type" value="Genomic_DNA"/>
</dbReference>